<evidence type="ECO:0000313" key="2">
    <source>
        <dbReference type="Proteomes" id="UP000030300"/>
    </source>
</evidence>
<accession>A0A0C5WZM6</accession>
<dbReference type="PANTHER" id="PTHR43319:SF3">
    <property type="entry name" value="BETA-LACTAMASE-RELATED DOMAIN-CONTAINING PROTEIN"/>
    <property type="match status" value="1"/>
</dbReference>
<dbReference type="InterPro" id="IPR052907">
    <property type="entry name" value="Beta-lactamase/esterase"/>
</dbReference>
<proteinExistence type="predicted"/>
<name>A0A0C5WZM6_NOCSI</name>
<reference evidence="1 2" key="1">
    <citation type="journal article" date="2015" name="Genome Announc.">
        <title>Complete Genome Sequence of Steroid-Transforming Nocardioides simplex VKM Ac-2033D.</title>
        <authorList>
            <person name="Shtratnikova V.Y."/>
            <person name="Schelkunov M.I."/>
            <person name="Pekov Y.A."/>
            <person name="Fokina V.V."/>
            <person name="Logacheva M.D."/>
            <person name="Sokolov S.L."/>
            <person name="Bragin E.Y."/>
            <person name="Ashapkin V.V."/>
            <person name="Donova M.V."/>
        </authorList>
    </citation>
    <scope>NUCLEOTIDE SEQUENCE [LARGE SCALE GENOMIC DNA]</scope>
    <source>
        <strain evidence="1 2">VKM Ac-2033D</strain>
    </source>
</reference>
<dbReference type="STRING" id="2045.KR76_25060"/>
<evidence type="ECO:0000313" key="1">
    <source>
        <dbReference type="EMBL" id="AJR18783.1"/>
    </source>
</evidence>
<dbReference type="PANTHER" id="PTHR43319">
    <property type="entry name" value="BETA-LACTAMASE-RELATED"/>
    <property type="match status" value="1"/>
</dbReference>
<dbReference type="InterPro" id="IPR012338">
    <property type="entry name" value="Beta-lactam/transpept-like"/>
</dbReference>
<dbReference type="Gene3D" id="3.40.710.10">
    <property type="entry name" value="DD-peptidase/beta-lactamase superfamily"/>
    <property type="match status" value="1"/>
</dbReference>
<protein>
    <submittedName>
        <fullName evidence="1">Esterase A</fullName>
    </submittedName>
</protein>
<dbReference type="Proteomes" id="UP000030300">
    <property type="component" value="Chromosome"/>
</dbReference>
<dbReference type="HOGENOM" id="CLU_035614_3_0_11"/>
<dbReference type="Pfam" id="PF00144">
    <property type="entry name" value="Beta-lactamase"/>
    <property type="match status" value="1"/>
</dbReference>
<dbReference type="EMBL" id="CP009896">
    <property type="protein sequence ID" value="AJR18783.1"/>
    <property type="molecule type" value="Genomic_DNA"/>
</dbReference>
<dbReference type="SUPFAM" id="SSF56601">
    <property type="entry name" value="beta-lactamase/transpeptidase-like"/>
    <property type="match status" value="1"/>
</dbReference>
<dbReference type="KEGG" id="psim:KR76_25060"/>
<gene>
    <name evidence="1" type="ORF">KR76_25060</name>
</gene>
<dbReference type="InterPro" id="IPR001466">
    <property type="entry name" value="Beta-lactam-related"/>
</dbReference>
<dbReference type="AlphaFoldDB" id="A0A0C5WZM6"/>
<organism evidence="1 2">
    <name type="scientific">Nocardioides simplex</name>
    <name type="common">Arthrobacter simplex</name>
    <dbReference type="NCBI Taxonomy" id="2045"/>
    <lineage>
        <taxon>Bacteria</taxon>
        <taxon>Bacillati</taxon>
        <taxon>Actinomycetota</taxon>
        <taxon>Actinomycetes</taxon>
        <taxon>Propionibacteriales</taxon>
        <taxon>Nocardioidaceae</taxon>
        <taxon>Pimelobacter</taxon>
    </lineage>
</organism>
<keyword evidence="2" id="KW-1185">Reference proteome</keyword>
<sequence length="370" mass="39835">MQAALEIARERGEDAVHVAAYLDGRLVVDAWAGPADGDTLYNVFSVTKIVTATALHVQVARGLLSYDDPVARHWPEFGRHGKDRITVRDVLSHRAGIPWMPEGVTPERQADWAWMVAAIEDLVPETPPGTENCYHALVWGWVVGELVRRVDPAHRPFERCVREEVLDPIGVDDAYLGLPPEHDVRRAVLSGGASPEGAAEDHLRGMPGAVYPGPAVFNADLGLRTVNPSAGLIGNARSVARLLAVLAGRGELDGVRLLPAELVDLFPTPRDGVTEVDRYLGAPARVGGYGYWTGGPGAHPCVGDRPRVLQHPGAGGSIAWAELDTGLAVAICHNRMHAGPFAPEVHPFVPLAEAVREHVKQLSEQEGGRR</sequence>